<keyword evidence="7" id="KW-1185">Reference proteome</keyword>
<accession>A0A394DF12</accession>
<name>A0A394DF12_LUPAN</name>
<comment type="subcellular location">
    <subcellularLocation>
        <location evidence="1">Cytoplasm</location>
    </subcellularLocation>
</comment>
<dbReference type="AlphaFoldDB" id="A0A394DF12"/>
<organism evidence="6 7">
    <name type="scientific">Lupinus angustifolius</name>
    <name type="common">Narrow-leaved blue lupine</name>
    <dbReference type="NCBI Taxonomy" id="3871"/>
    <lineage>
        <taxon>Eukaryota</taxon>
        <taxon>Viridiplantae</taxon>
        <taxon>Streptophyta</taxon>
        <taxon>Embryophyta</taxon>
        <taxon>Tracheophyta</taxon>
        <taxon>Spermatophyta</taxon>
        <taxon>Magnoliopsida</taxon>
        <taxon>eudicotyledons</taxon>
        <taxon>Gunneridae</taxon>
        <taxon>Pentapetalae</taxon>
        <taxon>rosids</taxon>
        <taxon>fabids</taxon>
        <taxon>Fabales</taxon>
        <taxon>Fabaceae</taxon>
        <taxon>Papilionoideae</taxon>
        <taxon>50 kb inversion clade</taxon>
        <taxon>genistoids sensu lato</taxon>
        <taxon>core genistoids</taxon>
        <taxon>Genisteae</taxon>
        <taxon>Lupinus</taxon>
    </lineage>
</organism>
<dbReference type="STRING" id="3871.A0A394DF12"/>
<reference evidence="6 7" key="1">
    <citation type="journal article" date="2017" name="Plant Biotechnol. J.">
        <title>A comprehensive draft genome sequence for lupin (Lupinus angustifolius), an emerging health food: insights into plant-microbe interactions and legume evolution.</title>
        <authorList>
            <person name="Hane J.K."/>
            <person name="Ming Y."/>
            <person name="Kamphuis L.G."/>
            <person name="Nelson M.N."/>
            <person name="Garg G."/>
            <person name="Atkins C.A."/>
            <person name="Bayer P.E."/>
            <person name="Bravo A."/>
            <person name="Bringans S."/>
            <person name="Cannon S."/>
            <person name="Edwards D."/>
            <person name="Foley R."/>
            <person name="Gao L.L."/>
            <person name="Harrison M.J."/>
            <person name="Huang W."/>
            <person name="Hurgobin B."/>
            <person name="Li S."/>
            <person name="Liu C.W."/>
            <person name="McGrath A."/>
            <person name="Morahan G."/>
            <person name="Murray J."/>
            <person name="Weller J."/>
            <person name="Jian J."/>
            <person name="Singh K.B."/>
        </authorList>
    </citation>
    <scope>NUCLEOTIDE SEQUENCE [LARGE SCALE GENOMIC DNA]</scope>
    <source>
        <strain evidence="7">cv. Tanjil</strain>
        <tissue evidence="6">Whole plant</tissue>
    </source>
</reference>
<evidence type="ECO:0000256" key="5">
    <source>
        <dbReference type="SAM" id="MobiDB-lite"/>
    </source>
</evidence>
<dbReference type="EMBL" id="MLAU01030783">
    <property type="protein sequence ID" value="OIW21696.1"/>
    <property type="molecule type" value="Genomic_DNA"/>
</dbReference>
<comment type="caution">
    <text evidence="6">The sequence shown here is derived from an EMBL/GenBank/DDBJ whole genome shotgun (WGS) entry which is preliminary data.</text>
</comment>
<dbReference type="PANTHER" id="PTHR13105">
    <property type="entry name" value="MYELOID LEUKEMIA FACTOR"/>
    <property type="match status" value="1"/>
</dbReference>
<keyword evidence="3" id="KW-0963">Cytoplasm</keyword>
<dbReference type="GO" id="GO:0005737">
    <property type="term" value="C:cytoplasm"/>
    <property type="evidence" value="ECO:0007669"/>
    <property type="project" value="UniProtKB-SubCell"/>
</dbReference>
<keyword evidence="4" id="KW-0597">Phosphoprotein</keyword>
<evidence type="ECO:0000313" key="7">
    <source>
        <dbReference type="Proteomes" id="UP000188354"/>
    </source>
</evidence>
<evidence type="ECO:0000313" key="6">
    <source>
        <dbReference type="EMBL" id="OIW21696.1"/>
    </source>
</evidence>
<evidence type="ECO:0000256" key="2">
    <source>
        <dbReference type="ARBA" id="ARBA00008332"/>
    </source>
</evidence>
<comment type="similarity">
    <text evidence="2">Belongs to the MLF family.</text>
</comment>
<evidence type="ECO:0000256" key="4">
    <source>
        <dbReference type="ARBA" id="ARBA00022553"/>
    </source>
</evidence>
<evidence type="ECO:0000256" key="1">
    <source>
        <dbReference type="ARBA" id="ARBA00004496"/>
    </source>
</evidence>
<protein>
    <recommendedName>
        <fullName evidence="8">Myeloid leukemia factor</fullName>
    </recommendedName>
</protein>
<gene>
    <name evidence="6" type="ORF">TanjilG_08099</name>
</gene>
<feature type="region of interest" description="Disordered" evidence="5">
    <location>
        <begin position="70"/>
        <end position="96"/>
    </location>
</feature>
<dbReference type="Gramene" id="OIW21696">
    <property type="protein sequence ID" value="OIW21696"/>
    <property type="gene ID" value="TanjilG_08099"/>
</dbReference>
<evidence type="ECO:0008006" key="8">
    <source>
        <dbReference type="Google" id="ProtNLM"/>
    </source>
</evidence>
<evidence type="ECO:0000256" key="3">
    <source>
        <dbReference type="ARBA" id="ARBA00022490"/>
    </source>
</evidence>
<proteinExistence type="inferred from homology"/>
<dbReference type="Pfam" id="PF10248">
    <property type="entry name" value="Mlf1IP"/>
    <property type="match status" value="1"/>
</dbReference>
<dbReference type="Proteomes" id="UP000188354">
    <property type="component" value="Unassembled WGS sequence"/>
</dbReference>
<dbReference type="InterPro" id="IPR019376">
    <property type="entry name" value="Myeloid_leukemia_factor"/>
</dbReference>
<sequence length="296" mass="32946">MQKGRGIQENIFESRGFGLHRNVMSMPSIFCGKDPFDDPFFNDPFHQTMFGPRTMQNTSREKGVVIEELGSDDEGGNHFAETGNNEDFVEPSIEHPDDDYDDVNAERKNSDATYKNAHQKIEPPKVHNFSSQTSRVTYGGVDGAYYTSTRTTRIGVDGVVIEENKEADSTTGQATHRITRGIKDKVLSVLKKLDSDGKVDTSHTLQNLSEDELEGFEEEWKGNNIGQLPEWKGRYAMHRNEGSGSSEQNRNQVWTPFPSFGQAGRATGFASNYETGSNASGGTKKVNEYVYCGIFG</sequence>